<keyword evidence="2" id="KW-1185">Reference proteome</keyword>
<reference evidence="1" key="1">
    <citation type="journal article" date="2023" name="IScience">
        <title>Live-bearing cockroach genome reveals convergent evolutionary mechanisms linked to viviparity in insects and beyond.</title>
        <authorList>
            <person name="Fouks B."/>
            <person name="Harrison M.C."/>
            <person name="Mikhailova A.A."/>
            <person name="Marchal E."/>
            <person name="English S."/>
            <person name="Carruthers M."/>
            <person name="Jennings E.C."/>
            <person name="Chiamaka E.L."/>
            <person name="Frigard R.A."/>
            <person name="Pippel M."/>
            <person name="Attardo G.M."/>
            <person name="Benoit J.B."/>
            <person name="Bornberg-Bauer E."/>
            <person name="Tobe S.S."/>
        </authorList>
    </citation>
    <scope>NUCLEOTIDE SEQUENCE</scope>
    <source>
        <strain evidence="1">Stay&amp;Tobe</strain>
    </source>
</reference>
<name>A0AAD8ADV6_DIPPU</name>
<comment type="caution">
    <text evidence="1">The sequence shown here is derived from an EMBL/GenBank/DDBJ whole genome shotgun (WGS) entry which is preliminary data.</text>
</comment>
<reference evidence="1" key="2">
    <citation type="submission" date="2023-05" db="EMBL/GenBank/DDBJ databases">
        <authorList>
            <person name="Fouks B."/>
        </authorList>
    </citation>
    <scope>NUCLEOTIDE SEQUENCE</scope>
    <source>
        <strain evidence="1">Stay&amp;Tobe</strain>
        <tissue evidence="1">Testes</tissue>
    </source>
</reference>
<evidence type="ECO:0000313" key="1">
    <source>
        <dbReference type="EMBL" id="KAJ9596791.1"/>
    </source>
</evidence>
<sequence length="50" mass="5946">CLWIDNKIVVPYHIRVLYDEINGLGFCHIIYDILNAVPLSLYRTDLEVRR</sequence>
<dbReference type="Proteomes" id="UP001233999">
    <property type="component" value="Unassembled WGS sequence"/>
</dbReference>
<feature type="non-terminal residue" evidence="1">
    <location>
        <position position="50"/>
    </location>
</feature>
<evidence type="ECO:0000313" key="2">
    <source>
        <dbReference type="Proteomes" id="UP001233999"/>
    </source>
</evidence>
<dbReference type="EMBL" id="JASPKZ010001960">
    <property type="protein sequence ID" value="KAJ9596791.1"/>
    <property type="molecule type" value="Genomic_DNA"/>
</dbReference>
<accession>A0AAD8ADV6</accession>
<organism evidence="1 2">
    <name type="scientific">Diploptera punctata</name>
    <name type="common">Pacific beetle cockroach</name>
    <dbReference type="NCBI Taxonomy" id="6984"/>
    <lineage>
        <taxon>Eukaryota</taxon>
        <taxon>Metazoa</taxon>
        <taxon>Ecdysozoa</taxon>
        <taxon>Arthropoda</taxon>
        <taxon>Hexapoda</taxon>
        <taxon>Insecta</taxon>
        <taxon>Pterygota</taxon>
        <taxon>Neoptera</taxon>
        <taxon>Polyneoptera</taxon>
        <taxon>Dictyoptera</taxon>
        <taxon>Blattodea</taxon>
        <taxon>Blaberoidea</taxon>
        <taxon>Blaberidae</taxon>
        <taxon>Diplopterinae</taxon>
        <taxon>Diploptera</taxon>
    </lineage>
</organism>
<protein>
    <submittedName>
        <fullName evidence="1">Uncharacterized protein</fullName>
    </submittedName>
</protein>
<feature type="non-terminal residue" evidence="1">
    <location>
        <position position="1"/>
    </location>
</feature>
<gene>
    <name evidence="1" type="ORF">L9F63_012172</name>
</gene>
<dbReference type="AlphaFoldDB" id="A0AAD8ADV6"/>
<proteinExistence type="predicted"/>